<feature type="transmembrane region" description="Helical" evidence="1">
    <location>
        <begin position="122"/>
        <end position="140"/>
    </location>
</feature>
<reference evidence="3" key="1">
    <citation type="journal article" date="2017" name="Proc. Natl. Acad. Sci. U.S.A.">
        <title>Simulation of Deepwater Horizon oil plume reveals substrate specialization within a complex community of hydrocarbon-degraders.</title>
        <authorList>
            <person name="Hu P."/>
            <person name="Dubinsky E.A."/>
            <person name="Probst A.J."/>
            <person name="Wang J."/>
            <person name="Sieber C.M.K."/>
            <person name="Tom L.M."/>
            <person name="Gardinali P."/>
            <person name="Banfield J.F."/>
            <person name="Atlas R.M."/>
            <person name="Andersen G.L."/>
        </authorList>
    </citation>
    <scope>NUCLEOTIDE SEQUENCE [LARGE SCALE GENOMIC DNA]</scope>
</reference>
<organism evidence="2 3">
    <name type="scientific">Nonlabens dokdonensis</name>
    <dbReference type="NCBI Taxonomy" id="328515"/>
    <lineage>
        <taxon>Bacteria</taxon>
        <taxon>Pseudomonadati</taxon>
        <taxon>Bacteroidota</taxon>
        <taxon>Flavobacteriia</taxon>
        <taxon>Flavobacteriales</taxon>
        <taxon>Flavobacteriaceae</taxon>
        <taxon>Nonlabens</taxon>
    </lineage>
</organism>
<evidence type="ECO:0000313" key="2">
    <source>
        <dbReference type="EMBL" id="OUS18547.1"/>
    </source>
</evidence>
<keyword evidence="1" id="KW-1133">Transmembrane helix</keyword>
<dbReference type="Proteomes" id="UP000196102">
    <property type="component" value="Unassembled WGS sequence"/>
</dbReference>
<dbReference type="EMBL" id="MAAX01000064">
    <property type="protein sequence ID" value="OUS18547.1"/>
    <property type="molecule type" value="Genomic_DNA"/>
</dbReference>
<dbReference type="AlphaFoldDB" id="A0A1Z8B7N0"/>
<comment type="caution">
    <text evidence="2">The sequence shown here is derived from an EMBL/GenBank/DDBJ whole genome shotgun (WGS) entry which is preliminary data.</text>
</comment>
<evidence type="ECO:0000313" key="3">
    <source>
        <dbReference type="Proteomes" id="UP000196102"/>
    </source>
</evidence>
<dbReference type="RefSeq" id="WP_303686051.1">
    <property type="nucleotide sequence ID" value="NZ_CAJXYO010000021.1"/>
</dbReference>
<gene>
    <name evidence="2" type="ORF">A9Q93_03780</name>
</gene>
<sequence>MREIDKQLALRPRFQIFVSSDTSQILERFKKEAHQNKYSISIIDDHIFIKIRKSEAHFWSPELHLELLQDGSGATHIKGLFSPRPSVWTMFMFLHFAVAGLFIASCIWLYTRSKLNEPTFYPLIIMILMVIIWIILYVIGRIGRRKGSNQMIQLHTYINSILSPQHKMVS</sequence>
<evidence type="ECO:0000256" key="1">
    <source>
        <dbReference type="SAM" id="Phobius"/>
    </source>
</evidence>
<feature type="transmembrane region" description="Helical" evidence="1">
    <location>
        <begin position="87"/>
        <end position="110"/>
    </location>
</feature>
<keyword evidence="1" id="KW-0812">Transmembrane</keyword>
<accession>A0A1Z8B7N0</accession>
<protein>
    <submittedName>
        <fullName evidence="2">GTP-binding protein</fullName>
    </submittedName>
</protein>
<keyword evidence="1" id="KW-0472">Membrane</keyword>
<proteinExistence type="predicted"/>
<name>A0A1Z8B7N0_9FLAO</name>